<dbReference type="InterPro" id="IPR004302">
    <property type="entry name" value="Cellulose/chitin-bd_N"/>
</dbReference>
<accession>A0ABW7ULF9</accession>
<keyword evidence="6" id="KW-0503">Monooxygenase</keyword>
<feature type="chain" id="PRO_5046913767" evidence="4">
    <location>
        <begin position="30"/>
        <end position="354"/>
    </location>
</feature>
<keyword evidence="7" id="KW-1185">Reference proteome</keyword>
<dbReference type="PANTHER" id="PTHR34823:SF1">
    <property type="entry name" value="CHITIN-BINDING TYPE-4 DOMAIN-CONTAINING PROTEIN"/>
    <property type="match status" value="1"/>
</dbReference>
<keyword evidence="2" id="KW-0326">Glycosidase</keyword>
<protein>
    <submittedName>
        <fullName evidence="6">Lytic polysaccharide monooxygenase</fullName>
    </submittedName>
</protein>
<dbReference type="Gene3D" id="2.70.50.50">
    <property type="entry name" value="chitin-binding protein cbp21"/>
    <property type="match status" value="1"/>
</dbReference>
<evidence type="ECO:0000256" key="2">
    <source>
        <dbReference type="ARBA" id="ARBA00023295"/>
    </source>
</evidence>
<keyword evidence="2" id="KW-0378">Hydrolase</keyword>
<dbReference type="PROSITE" id="PS50853">
    <property type="entry name" value="FN3"/>
    <property type="match status" value="1"/>
</dbReference>
<proteinExistence type="predicted"/>
<evidence type="ECO:0000313" key="6">
    <source>
        <dbReference type="EMBL" id="MFI1963500.1"/>
    </source>
</evidence>
<dbReference type="InterPro" id="IPR003961">
    <property type="entry name" value="FN3_dom"/>
</dbReference>
<dbReference type="CDD" id="cd00063">
    <property type="entry name" value="FN3"/>
    <property type="match status" value="1"/>
</dbReference>
<feature type="signal peptide" evidence="4">
    <location>
        <begin position="1"/>
        <end position="29"/>
    </location>
</feature>
<comment type="caution">
    <text evidence="6">The sequence shown here is derived from an EMBL/GenBank/DDBJ whole genome shotgun (WGS) entry which is preliminary data.</text>
</comment>
<dbReference type="Proteomes" id="UP001611548">
    <property type="component" value="Unassembled WGS sequence"/>
</dbReference>
<feature type="non-terminal residue" evidence="6">
    <location>
        <position position="354"/>
    </location>
</feature>
<dbReference type="Pfam" id="PF00041">
    <property type="entry name" value="fn3"/>
    <property type="match status" value="1"/>
</dbReference>
<dbReference type="Pfam" id="PF03067">
    <property type="entry name" value="LPMO_10"/>
    <property type="match status" value="1"/>
</dbReference>
<dbReference type="InterPro" id="IPR014756">
    <property type="entry name" value="Ig_E-set"/>
</dbReference>
<keyword evidence="3" id="KW-0624">Polysaccharide degradation</keyword>
<dbReference type="InterPro" id="IPR036116">
    <property type="entry name" value="FN3_sf"/>
</dbReference>
<evidence type="ECO:0000256" key="1">
    <source>
        <dbReference type="ARBA" id="ARBA00022729"/>
    </source>
</evidence>
<dbReference type="SUPFAM" id="SSF49265">
    <property type="entry name" value="Fibronectin type III"/>
    <property type="match status" value="1"/>
</dbReference>
<name>A0ABW7ULF9_9ACTN</name>
<keyword evidence="3" id="KW-0119">Carbohydrate metabolism</keyword>
<dbReference type="SMART" id="SM00060">
    <property type="entry name" value="FN3"/>
    <property type="match status" value="1"/>
</dbReference>
<evidence type="ECO:0000256" key="4">
    <source>
        <dbReference type="SAM" id="SignalP"/>
    </source>
</evidence>
<dbReference type="EMBL" id="JBIRWE010000001">
    <property type="protein sequence ID" value="MFI1963500.1"/>
    <property type="molecule type" value="Genomic_DNA"/>
</dbReference>
<dbReference type="PANTHER" id="PTHR34823">
    <property type="entry name" value="GLCNAC-BINDING PROTEIN A"/>
    <property type="match status" value="1"/>
</dbReference>
<organism evidence="6 7">
    <name type="scientific">Streptomyces pathocidini</name>
    <dbReference type="NCBI Taxonomy" id="1650571"/>
    <lineage>
        <taxon>Bacteria</taxon>
        <taxon>Bacillati</taxon>
        <taxon>Actinomycetota</taxon>
        <taxon>Actinomycetes</taxon>
        <taxon>Kitasatosporales</taxon>
        <taxon>Streptomycetaceae</taxon>
        <taxon>Streptomyces</taxon>
    </lineage>
</organism>
<dbReference type="InterPro" id="IPR051024">
    <property type="entry name" value="GlcNAc_Chitin_IntDeg"/>
</dbReference>
<dbReference type="InterPro" id="IPR013783">
    <property type="entry name" value="Ig-like_fold"/>
</dbReference>
<evidence type="ECO:0000313" key="7">
    <source>
        <dbReference type="Proteomes" id="UP001611548"/>
    </source>
</evidence>
<gene>
    <name evidence="6" type="ORF">ACH429_05065</name>
</gene>
<dbReference type="Gene3D" id="2.60.40.10">
    <property type="entry name" value="Immunoglobulins"/>
    <property type="match status" value="1"/>
</dbReference>
<dbReference type="CDD" id="cd21177">
    <property type="entry name" value="LPMO_AA10"/>
    <property type="match status" value="1"/>
</dbReference>
<sequence length="354" mass="37710">MNTKRAMIGATVVAATVGSVFLSSTSAFAHGLVSPDSRYGTSGQACAAGSTSGGDLKGRQIMPKNIQNGLVGQALYEPQSLEGPASWDDGKLDGKIPSGGWSAGVAHRLNEQTPTLWEKQEFQQGQTVTAGWCFAAPHSTKNFEYFITKNGWDPNKPLTRDSFERAPLTTVNGNNAMPVTGLHQIKLPADRTGYHIILSKWNIGDTSMAFYNVSDLNIKGGEAIEKPSTPSGLHHMGVTASQVKLMWNASDRATAYEILRNNQTIAEIPSTAGVVEYADTQVSPNTDYVYKVRAVNSAGVSDYSNALSVKTPDGPSQSKPSVSQAWLVKKDNGQTLVSVKGKGTPGSQVFVKAS</sequence>
<dbReference type="GO" id="GO:0004497">
    <property type="term" value="F:monooxygenase activity"/>
    <property type="evidence" value="ECO:0007669"/>
    <property type="project" value="UniProtKB-KW"/>
</dbReference>
<dbReference type="RefSeq" id="WP_398718031.1">
    <property type="nucleotide sequence ID" value="NZ_JBIRWE010000001.1"/>
</dbReference>
<feature type="domain" description="Fibronectin type-III" evidence="5">
    <location>
        <begin position="229"/>
        <end position="314"/>
    </location>
</feature>
<keyword evidence="6" id="KW-0560">Oxidoreductase</keyword>
<dbReference type="SUPFAM" id="SSF81296">
    <property type="entry name" value="E set domains"/>
    <property type="match status" value="1"/>
</dbReference>
<reference evidence="6 7" key="1">
    <citation type="submission" date="2024-10" db="EMBL/GenBank/DDBJ databases">
        <title>The Natural Products Discovery Center: Release of the First 8490 Sequenced Strains for Exploring Actinobacteria Biosynthetic Diversity.</title>
        <authorList>
            <person name="Kalkreuter E."/>
            <person name="Kautsar S.A."/>
            <person name="Yang D."/>
            <person name="Bader C.D."/>
            <person name="Teijaro C.N."/>
            <person name="Fluegel L."/>
            <person name="Davis C.M."/>
            <person name="Simpson J.R."/>
            <person name="Lauterbach L."/>
            <person name="Steele A.D."/>
            <person name="Gui C."/>
            <person name="Meng S."/>
            <person name="Li G."/>
            <person name="Viehrig K."/>
            <person name="Ye F."/>
            <person name="Su P."/>
            <person name="Kiefer A.F."/>
            <person name="Nichols A."/>
            <person name="Cepeda A.J."/>
            <person name="Yan W."/>
            <person name="Fan B."/>
            <person name="Jiang Y."/>
            <person name="Adhikari A."/>
            <person name="Zheng C.-J."/>
            <person name="Schuster L."/>
            <person name="Cowan T.M."/>
            <person name="Smanski M.J."/>
            <person name="Chevrette M.G."/>
            <person name="De Carvalho L.P.S."/>
            <person name="Shen B."/>
        </authorList>
    </citation>
    <scope>NUCLEOTIDE SEQUENCE [LARGE SCALE GENOMIC DNA]</scope>
    <source>
        <strain evidence="6 7">NPDC020327</strain>
    </source>
</reference>
<evidence type="ECO:0000259" key="5">
    <source>
        <dbReference type="PROSITE" id="PS50853"/>
    </source>
</evidence>
<keyword evidence="1 4" id="KW-0732">Signal</keyword>
<evidence type="ECO:0000256" key="3">
    <source>
        <dbReference type="ARBA" id="ARBA00023326"/>
    </source>
</evidence>